<dbReference type="EMBL" id="ABEU02000014">
    <property type="protein sequence ID" value="PNR41164.1"/>
    <property type="molecule type" value="Genomic_DNA"/>
</dbReference>
<keyword evidence="10" id="KW-0325">Glycoprotein</keyword>
<keyword evidence="3" id="KW-0328">Glycosyltransferase</keyword>
<evidence type="ECO:0000256" key="5">
    <source>
        <dbReference type="ARBA" id="ARBA00022692"/>
    </source>
</evidence>
<keyword evidence="5" id="KW-0812">Transmembrane</keyword>
<evidence type="ECO:0008006" key="14">
    <source>
        <dbReference type="Google" id="ProtNLM"/>
    </source>
</evidence>
<dbReference type="InParanoid" id="A0A2K1JHY4"/>
<evidence type="ECO:0000256" key="1">
    <source>
        <dbReference type="ARBA" id="ARBA00004323"/>
    </source>
</evidence>
<dbReference type="PANTHER" id="PTHR47486:SF1">
    <property type="entry name" value="SIALYLTRANSFERASE-LIKE PROTEIN 1"/>
    <property type="match status" value="1"/>
</dbReference>
<sequence length="493" mass="55955">MARITSISLLLPLAILSSFLLVATWFLFSPASAGQLRSQRGLRSVEILWDLQRQLSQCVAANGLGLRAEVKNHCQTVLKFPKETNSTWFNRQFKVYEPLEYLFNVCDTLLLWEQFRNMTTILTREYLDARPNGWLEYAPTRISQFAVDRCHNKSSCEDELQLVLPNKPPFKPRQFATCAVVGNSGDLLLAKFGSEIDAHEVVLRDNEAPVNKTYDKHVGRKRTFRLIGEGVARNLREVVKGNTEEVVIIKSKIHRDFNAMIKEIPNPVYLFQGVEFRRGAKGTGIKSIELAVSMCDVVDIYGFTVDPGYADWLVIKCQYSTNTCQGLLSMAWYFSLTNPSLLLLCRTRYFSAPRRGHNPLQGRAYYQLLECLGILKIHSPMREKSKQNCSVIPSREALSAARVAAFQLKRIRQSDEPGPFSACGVWAAATKTEPFTGASDMSTIRRTSNYKKWELLRITDLRNQAQKYQIDVGGVSFYKIDGNKLDSLLCVRH</sequence>
<evidence type="ECO:0000256" key="9">
    <source>
        <dbReference type="ARBA" id="ARBA00023136"/>
    </source>
</evidence>
<dbReference type="CDD" id="cd19952">
    <property type="entry name" value="GT29"/>
    <property type="match status" value="1"/>
</dbReference>
<reference evidence="11 13" key="1">
    <citation type="journal article" date="2008" name="Science">
        <title>The Physcomitrella genome reveals evolutionary insights into the conquest of land by plants.</title>
        <authorList>
            <person name="Rensing S."/>
            <person name="Lang D."/>
            <person name="Zimmer A."/>
            <person name="Terry A."/>
            <person name="Salamov A."/>
            <person name="Shapiro H."/>
            <person name="Nishiyama T."/>
            <person name="Perroud P.-F."/>
            <person name="Lindquist E."/>
            <person name="Kamisugi Y."/>
            <person name="Tanahashi T."/>
            <person name="Sakakibara K."/>
            <person name="Fujita T."/>
            <person name="Oishi K."/>
            <person name="Shin-I T."/>
            <person name="Kuroki Y."/>
            <person name="Toyoda A."/>
            <person name="Suzuki Y."/>
            <person name="Hashimoto A."/>
            <person name="Yamaguchi K."/>
            <person name="Sugano A."/>
            <person name="Kohara Y."/>
            <person name="Fujiyama A."/>
            <person name="Anterola A."/>
            <person name="Aoki S."/>
            <person name="Ashton N."/>
            <person name="Barbazuk W.B."/>
            <person name="Barker E."/>
            <person name="Bennetzen J."/>
            <person name="Bezanilla M."/>
            <person name="Blankenship R."/>
            <person name="Cho S.H."/>
            <person name="Dutcher S."/>
            <person name="Estelle M."/>
            <person name="Fawcett J.A."/>
            <person name="Gundlach H."/>
            <person name="Hanada K."/>
            <person name="Heyl A."/>
            <person name="Hicks K.A."/>
            <person name="Hugh J."/>
            <person name="Lohr M."/>
            <person name="Mayer K."/>
            <person name="Melkozernov A."/>
            <person name="Murata T."/>
            <person name="Nelson D."/>
            <person name="Pils B."/>
            <person name="Prigge M."/>
            <person name="Reiss B."/>
            <person name="Renner T."/>
            <person name="Rombauts S."/>
            <person name="Rushton P."/>
            <person name="Sanderfoot A."/>
            <person name="Schween G."/>
            <person name="Shiu S.-H."/>
            <person name="Stueber K."/>
            <person name="Theodoulou F.L."/>
            <person name="Tu H."/>
            <person name="Van de Peer Y."/>
            <person name="Verrier P.J."/>
            <person name="Waters E."/>
            <person name="Wood A."/>
            <person name="Yang L."/>
            <person name="Cove D."/>
            <person name="Cuming A."/>
            <person name="Hasebe M."/>
            <person name="Lucas S."/>
            <person name="Mishler D.B."/>
            <person name="Reski R."/>
            <person name="Grigoriev I."/>
            <person name="Quatrano R.S."/>
            <person name="Boore J.L."/>
        </authorList>
    </citation>
    <scope>NUCLEOTIDE SEQUENCE [LARGE SCALE GENOMIC DNA]</scope>
    <source>
        <strain evidence="12 13">cv. Gransden 2004</strain>
    </source>
</reference>
<gene>
    <name evidence="11" type="ORF">PHYPA_018567</name>
</gene>
<dbReference type="Pfam" id="PF00777">
    <property type="entry name" value="Glyco_transf_29"/>
    <property type="match status" value="1"/>
</dbReference>
<evidence type="ECO:0000256" key="3">
    <source>
        <dbReference type="ARBA" id="ARBA00022676"/>
    </source>
</evidence>
<dbReference type="Gene3D" id="3.90.1480.20">
    <property type="entry name" value="Glycosyl transferase family 29"/>
    <property type="match status" value="1"/>
</dbReference>
<evidence type="ECO:0000256" key="7">
    <source>
        <dbReference type="ARBA" id="ARBA00022989"/>
    </source>
</evidence>
<evidence type="ECO:0000256" key="4">
    <source>
        <dbReference type="ARBA" id="ARBA00022679"/>
    </source>
</evidence>
<accession>A0A2K1JHY4</accession>
<comment type="subcellular location">
    <subcellularLocation>
        <location evidence="1">Golgi apparatus membrane</location>
        <topology evidence="1">Single-pass type II membrane protein</topology>
    </subcellularLocation>
</comment>
<dbReference type="GO" id="GO:0009860">
    <property type="term" value="P:pollen tube growth"/>
    <property type="evidence" value="ECO:0007669"/>
    <property type="project" value="EnsemblPlants"/>
</dbReference>
<reference evidence="12" key="3">
    <citation type="submission" date="2020-12" db="UniProtKB">
        <authorList>
            <consortium name="EnsemblPlants"/>
        </authorList>
    </citation>
    <scope>IDENTIFICATION</scope>
</reference>
<reference evidence="11 13" key="2">
    <citation type="journal article" date="2018" name="Plant J.">
        <title>The Physcomitrella patens chromosome-scale assembly reveals moss genome structure and evolution.</title>
        <authorList>
            <person name="Lang D."/>
            <person name="Ullrich K.K."/>
            <person name="Murat F."/>
            <person name="Fuchs J."/>
            <person name="Jenkins J."/>
            <person name="Haas F.B."/>
            <person name="Piednoel M."/>
            <person name="Gundlach H."/>
            <person name="Van Bel M."/>
            <person name="Meyberg R."/>
            <person name="Vives C."/>
            <person name="Morata J."/>
            <person name="Symeonidi A."/>
            <person name="Hiss M."/>
            <person name="Muchero W."/>
            <person name="Kamisugi Y."/>
            <person name="Saleh O."/>
            <person name="Blanc G."/>
            <person name="Decker E.L."/>
            <person name="van Gessel N."/>
            <person name="Grimwood J."/>
            <person name="Hayes R.D."/>
            <person name="Graham S.W."/>
            <person name="Gunter L.E."/>
            <person name="McDaniel S.F."/>
            <person name="Hoernstein S.N.W."/>
            <person name="Larsson A."/>
            <person name="Li F.W."/>
            <person name="Perroud P.F."/>
            <person name="Phillips J."/>
            <person name="Ranjan P."/>
            <person name="Rokshar D.S."/>
            <person name="Rothfels C.J."/>
            <person name="Schneider L."/>
            <person name="Shu S."/>
            <person name="Stevenson D.W."/>
            <person name="Thummler F."/>
            <person name="Tillich M."/>
            <person name="Villarreal Aguilar J.C."/>
            <person name="Widiez T."/>
            <person name="Wong G.K."/>
            <person name="Wymore A."/>
            <person name="Zhang Y."/>
            <person name="Zimmer A.D."/>
            <person name="Quatrano R.S."/>
            <person name="Mayer K.F.X."/>
            <person name="Goodstein D."/>
            <person name="Casacuberta J.M."/>
            <person name="Vandepoele K."/>
            <person name="Reski R."/>
            <person name="Cuming A.C."/>
            <person name="Tuskan G.A."/>
            <person name="Maumus F."/>
            <person name="Salse J."/>
            <person name="Schmutz J."/>
            <person name="Rensing S.A."/>
        </authorList>
    </citation>
    <scope>NUCLEOTIDE SEQUENCE [LARGE SCALE GENOMIC DNA]</scope>
    <source>
        <strain evidence="12 13">cv. Gransden 2004</strain>
    </source>
</reference>
<protein>
    <recommendedName>
        <fullName evidence="14">Sialyltransferase-like protein</fullName>
    </recommendedName>
</protein>
<keyword evidence="6" id="KW-0735">Signal-anchor</keyword>
<keyword evidence="8" id="KW-0333">Golgi apparatus</keyword>
<dbReference type="InterPro" id="IPR044782">
    <property type="entry name" value="SIA1/STLP5"/>
</dbReference>
<dbReference type="GO" id="GO:0008373">
    <property type="term" value="F:sialyltransferase activity"/>
    <property type="evidence" value="ECO:0007669"/>
    <property type="project" value="InterPro"/>
</dbReference>
<comment type="similarity">
    <text evidence="2">Belongs to the glycosyltransferase 29 family.</text>
</comment>
<organism evidence="11">
    <name type="scientific">Physcomitrium patens</name>
    <name type="common">Spreading-leaved earth moss</name>
    <name type="synonym">Physcomitrella patens</name>
    <dbReference type="NCBI Taxonomy" id="3218"/>
    <lineage>
        <taxon>Eukaryota</taxon>
        <taxon>Viridiplantae</taxon>
        <taxon>Streptophyta</taxon>
        <taxon>Embryophyta</taxon>
        <taxon>Bryophyta</taxon>
        <taxon>Bryophytina</taxon>
        <taxon>Bryopsida</taxon>
        <taxon>Funariidae</taxon>
        <taxon>Funariales</taxon>
        <taxon>Funariaceae</taxon>
        <taxon>Physcomitrium</taxon>
    </lineage>
</organism>
<dbReference type="AlphaFoldDB" id="A0A2K1JHY4"/>
<dbReference type="EnsemblPlants" id="Pp3c14_15550V3.2">
    <property type="protein sequence ID" value="Pp3c14_15550V3.2"/>
    <property type="gene ID" value="Pp3c14_15550"/>
</dbReference>
<dbReference type="FunCoup" id="A0A2K1JHY4">
    <property type="interactions" value="1206"/>
</dbReference>
<evidence type="ECO:0000256" key="2">
    <source>
        <dbReference type="ARBA" id="ARBA00006003"/>
    </source>
</evidence>
<keyword evidence="7" id="KW-1133">Transmembrane helix</keyword>
<dbReference type="InterPro" id="IPR038578">
    <property type="entry name" value="GT29-like_sf"/>
</dbReference>
<dbReference type="EnsemblPlants" id="Pp3c14_15550V3.1">
    <property type="protein sequence ID" value="Pp3c14_15550V3.1"/>
    <property type="gene ID" value="Pp3c14_15550"/>
</dbReference>
<dbReference type="Proteomes" id="UP000006727">
    <property type="component" value="Chromosome 14"/>
</dbReference>
<evidence type="ECO:0000256" key="8">
    <source>
        <dbReference type="ARBA" id="ARBA00023034"/>
    </source>
</evidence>
<dbReference type="STRING" id="3218.A0A2K1JHY4"/>
<name>A0A2K1JHY4_PHYPA</name>
<dbReference type="PANTHER" id="PTHR47486">
    <property type="entry name" value="SIALYLTRANSFERASE-LIKE PROTEIN 1"/>
    <property type="match status" value="1"/>
</dbReference>
<dbReference type="PaxDb" id="3218-PP1S209_60V6.1"/>
<evidence type="ECO:0000313" key="13">
    <source>
        <dbReference type="Proteomes" id="UP000006727"/>
    </source>
</evidence>
<keyword evidence="13" id="KW-1185">Reference proteome</keyword>
<evidence type="ECO:0000313" key="11">
    <source>
        <dbReference type="EMBL" id="PNR41164.1"/>
    </source>
</evidence>
<dbReference type="GO" id="GO:0005794">
    <property type="term" value="C:Golgi apparatus"/>
    <property type="evidence" value="ECO:0000318"/>
    <property type="project" value="GO_Central"/>
</dbReference>
<dbReference type="GO" id="GO:0009846">
    <property type="term" value="P:pollen germination"/>
    <property type="evidence" value="ECO:0007669"/>
    <property type="project" value="EnsemblPlants"/>
</dbReference>
<dbReference type="Gramene" id="Pp3c14_15550V3.2">
    <property type="protein sequence ID" value="Pp3c14_15550V3.2"/>
    <property type="gene ID" value="Pp3c14_15550"/>
</dbReference>
<dbReference type="GO" id="GO:0000138">
    <property type="term" value="C:Golgi trans cisterna"/>
    <property type="evidence" value="ECO:0007669"/>
    <property type="project" value="EnsemblPlants"/>
</dbReference>
<keyword evidence="4" id="KW-0808">Transferase</keyword>
<evidence type="ECO:0000313" key="12">
    <source>
        <dbReference type="EnsemblPlants" id="Pp3c14_15550V3.1"/>
    </source>
</evidence>
<keyword evidence="9" id="KW-0472">Membrane</keyword>
<proteinExistence type="inferred from homology"/>
<dbReference type="InterPro" id="IPR001675">
    <property type="entry name" value="Glyco_trans_29"/>
</dbReference>
<evidence type="ECO:0000256" key="10">
    <source>
        <dbReference type="ARBA" id="ARBA00023180"/>
    </source>
</evidence>
<dbReference type="GO" id="GO:0000139">
    <property type="term" value="C:Golgi membrane"/>
    <property type="evidence" value="ECO:0007669"/>
    <property type="project" value="UniProtKB-SubCell"/>
</dbReference>
<evidence type="ECO:0000256" key="6">
    <source>
        <dbReference type="ARBA" id="ARBA00022968"/>
    </source>
</evidence>
<dbReference type="Gramene" id="Pp3c14_15550V3.1">
    <property type="protein sequence ID" value="Pp3c14_15550V3.1"/>
    <property type="gene ID" value="Pp3c14_15550"/>
</dbReference>